<accession>Q092N9</accession>
<dbReference type="Proteomes" id="UP000032702">
    <property type="component" value="Unassembled WGS sequence"/>
</dbReference>
<feature type="region of interest" description="Disordered" evidence="1">
    <location>
        <begin position="395"/>
        <end position="424"/>
    </location>
</feature>
<comment type="caution">
    <text evidence="2">The sequence shown here is derived from an EMBL/GenBank/DDBJ whole genome shotgun (WGS) entry which is preliminary data.</text>
</comment>
<feature type="compositionally biased region" description="Basic and acidic residues" evidence="1">
    <location>
        <begin position="297"/>
        <end position="313"/>
    </location>
</feature>
<name>Q092N9_STIAD</name>
<feature type="region of interest" description="Disordered" evidence="1">
    <location>
        <begin position="230"/>
        <end position="251"/>
    </location>
</feature>
<feature type="region of interest" description="Disordered" evidence="1">
    <location>
        <begin position="26"/>
        <end position="130"/>
    </location>
</feature>
<feature type="compositionally biased region" description="Low complexity" evidence="1">
    <location>
        <begin position="81"/>
        <end position="121"/>
    </location>
</feature>
<feature type="compositionally biased region" description="Low complexity" evidence="1">
    <location>
        <begin position="27"/>
        <end position="60"/>
    </location>
</feature>
<sequence>MTGSIWPWPPGRMACTWARAICPPPRRAACGAPRPSSAPAARPWRNSRSPTARTTWGWGPSTPPPARWTREPPSARRRSSRSAVPSRAPWWALAASGRASRRPSSARGRVASRSSRPSSMRPTPPSPPGNCCARCARPWRNGDLPGVARHAAQAVRDALGPLGFDLHARGPALQPQRRRGGGAASREWVEDRLPGAAVGPHQRLEHREGLVVGMVAPLLGLGIIVVASHHRPDGGRLPRAQRGQRRAGEDERHLVDAQELLVGVLVRGALAPHVLAQQVRVAELPGHGGDGLLAQEVRPDDQPRLRGEPRDGPGHPSFGEDTVILHGLEADDGVAIDLLVGAGVPLIPALAPAGEQAIRRVRQQQVGARISERGQVTTRLSRICPVAARGLGRKFNAHPPRTLHPAAPGSRRAAGLRAGNGGDLPDRHPVMLPEDGKLVPVLGQHIQELIDERLPGPELNGHGPAARDGLLEHVEEVTPPHIVLRDPAHDWFASSG</sequence>
<feature type="compositionally biased region" description="Low complexity" evidence="1">
    <location>
        <begin position="406"/>
        <end position="417"/>
    </location>
</feature>
<reference evidence="2 3" key="1">
    <citation type="submission" date="2006-04" db="EMBL/GenBank/DDBJ databases">
        <authorList>
            <person name="Nierman W.C."/>
        </authorList>
    </citation>
    <scope>NUCLEOTIDE SEQUENCE [LARGE SCALE GENOMIC DNA]</scope>
    <source>
        <strain evidence="2 3">DW4/3-1</strain>
    </source>
</reference>
<feature type="region of interest" description="Disordered" evidence="1">
    <location>
        <begin position="287"/>
        <end position="319"/>
    </location>
</feature>
<dbReference type="EMBL" id="AAMD01000049">
    <property type="protein sequence ID" value="EAU66697.1"/>
    <property type="molecule type" value="Genomic_DNA"/>
</dbReference>
<evidence type="ECO:0000313" key="3">
    <source>
        <dbReference type="Proteomes" id="UP000032702"/>
    </source>
</evidence>
<proteinExistence type="predicted"/>
<organism evidence="2 3">
    <name type="scientific">Stigmatella aurantiaca (strain DW4/3-1)</name>
    <dbReference type="NCBI Taxonomy" id="378806"/>
    <lineage>
        <taxon>Bacteria</taxon>
        <taxon>Pseudomonadati</taxon>
        <taxon>Myxococcota</taxon>
        <taxon>Myxococcia</taxon>
        <taxon>Myxococcales</taxon>
        <taxon>Cystobacterineae</taxon>
        <taxon>Archangiaceae</taxon>
        <taxon>Stigmatella</taxon>
    </lineage>
</organism>
<evidence type="ECO:0000313" key="2">
    <source>
        <dbReference type="EMBL" id="EAU66697.1"/>
    </source>
</evidence>
<evidence type="ECO:0000256" key="1">
    <source>
        <dbReference type="SAM" id="MobiDB-lite"/>
    </source>
</evidence>
<gene>
    <name evidence="2" type="ORF">STIAU_4278</name>
</gene>
<protein>
    <submittedName>
        <fullName evidence="2">Uncharacterized protein</fullName>
    </submittedName>
</protein>
<dbReference type="AlphaFoldDB" id="Q092N9"/>